<dbReference type="Proteomes" id="UP000569903">
    <property type="component" value="Unassembled WGS sequence"/>
</dbReference>
<keyword evidence="1 4" id="KW-0808">Transferase</keyword>
<dbReference type="InterPro" id="IPR000182">
    <property type="entry name" value="GNAT_dom"/>
</dbReference>
<gene>
    <name evidence="4" type="ORF">HB850_02000</name>
</gene>
<dbReference type="AlphaFoldDB" id="A0A841YSY7"/>
<protein>
    <submittedName>
        <fullName evidence="4">GNAT family N-acetyltransferase</fullName>
    </submittedName>
</protein>
<dbReference type="Pfam" id="PF00583">
    <property type="entry name" value="Acetyltransf_1"/>
    <property type="match status" value="1"/>
</dbReference>
<dbReference type="PROSITE" id="PS51186">
    <property type="entry name" value="GNAT"/>
    <property type="match status" value="1"/>
</dbReference>
<dbReference type="SUPFAM" id="SSF55729">
    <property type="entry name" value="Acyl-CoA N-acyltransferases (Nat)"/>
    <property type="match status" value="1"/>
</dbReference>
<sequence length="269" mass="30362">MEIQRLDTIPLEEQVALWNEAFADYLVPAAMTEASFTTRMEKLQQSPHESLIAKVDGEAAAIILTGTRDFGNTRMAWIGGLAVVPRFRKMGLSRQLLDRLFVGYREQGVDESRLEVISENIPALRLYQKLGYTEINELIYLTGNLQDYGVAGYQLKEVSDPEAYIALEEDALPWQNRIAAHHKIATIWRNGKQLGYIVYGVSDESLILLQVRLNNAPDQILGLLQAFYDTYGSISCAVFNEVVTSEYIPVLLAKGFEKIATQIQMRKKI</sequence>
<dbReference type="InterPro" id="IPR016181">
    <property type="entry name" value="Acyl_CoA_acyltransferase"/>
</dbReference>
<feature type="domain" description="N-acetyltransferase" evidence="3">
    <location>
        <begin position="1"/>
        <end position="157"/>
    </location>
</feature>
<name>A0A841YSY7_9LIST</name>
<evidence type="ECO:0000313" key="4">
    <source>
        <dbReference type="EMBL" id="MBC1456510.1"/>
    </source>
</evidence>
<dbReference type="EMBL" id="JAARQN010000001">
    <property type="protein sequence ID" value="MBC1456510.1"/>
    <property type="molecule type" value="Genomic_DNA"/>
</dbReference>
<evidence type="ECO:0000313" key="5">
    <source>
        <dbReference type="Proteomes" id="UP000569903"/>
    </source>
</evidence>
<comment type="caution">
    <text evidence="4">The sequence shown here is derived from an EMBL/GenBank/DDBJ whole genome shotgun (WGS) entry which is preliminary data.</text>
</comment>
<reference evidence="4 5" key="1">
    <citation type="submission" date="2020-03" db="EMBL/GenBank/DDBJ databases">
        <title>Soil Listeria distribution.</title>
        <authorList>
            <person name="Liao J."/>
            <person name="Wiedmann M."/>
        </authorList>
    </citation>
    <scope>NUCLEOTIDE SEQUENCE [LARGE SCALE GENOMIC DNA]</scope>
    <source>
        <strain evidence="4 5">FSL L7-1614</strain>
    </source>
</reference>
<dbReference type="PANTHER" id="PTHR43420">
    <property type="entry name" value="ACETYLTRANSFERASE"/>
    <property type="match status" value="1"/>
</dbReference>
<dbReference type="GO" id="GO:0016747">
    <property type="term" value="F:acyltransferase activity, transferring groups other than amino-acyl groups"/>
    <property type="evidence" value="ECO:0007669"/>
    <property type="project" value="InterPro"/>
</dbReference>
<dbReference type="RefSeq" id="WP_185387995.1">
    <property type="nucleotide sequence ID" value="NZ_JAARQN010000001.1"/>
</dbReference>
<dbReference type="Gene3D" id="3.40.630.30">
    <property type="match status" value="1"/>
</dbReference>
<accession>A0A841YSY7</accession>
<keyword evidence="2" id="KW-0012">Acyltransferase</keyword>
<organism evidence="4 5">
    <name type="scientific">Listeria newyorkensis</name>
    <dbReference type="NCBI Taxonomy" id="1497681"/>
    <lineage>
        <taxon>Bacteria</taxon>
        <taxon>Bacillati</taxon>
        <taxon>Bacillota</taxon>
        <taxon>Bacilli</taxon>
        <taxon>Bacillales</taxon>
        <taxon>Listeriaceae</taxon>
        <taxon>Listeria</taxon>
    </lineage>
</organism>
<dbReference type="CDD" id="cd04301">
    <property type="entry name" value="NAT_SF"/>
    <property type="match status" value="1"/>
</dbReference>
<proteinExistence type="predicted"/>
<evidence type="ECO:0000256" key="1">
    <source>
        <dbReference type="ARBA" id="ARBA00022679"/>
    </source>
</evidence>
<evidence type="ECO:0000259" key="3">
    <source>
        <dbReference type="PROSITE" id="PS51186"/>
    </source>
</evidence>
<dbReference type="InterPro" id="IPR050680">
    <property type="entry name" value="YpeA/RimI_acetyltransf"/>
</dbReference>
<evidence type="ECO:0000256" key="2">
    <source>
        <dbReference type="ARBA" id="ARBA00023315"/>
    </source>
</evidence>